<reference evidence="1 2" key="1">
    <citation type="submission" date="2014-04" db="EMBL/GenBank/DDBJ databases">
        <authorList>
            <consortium name="DOE Joint Genome Institute"/>
            <person name="Kuo A."/>
            <person name="Martino E."/>
            <person name="Perotto S."/>
            <person name="Kohler A."/>
            <person name="Nagy L.G."/>
            <person name="Floudas D."/>
            <person name="Copeland A."/>
            <person name="Barry K.W."/>
            <person name="Cichocki N."/>
            <person name="Veneault-Fourrey C."/>
            <person name="LaButti K."/>
            <person name="Lindquist E.A."/>
            <person name="Lipzen A."/>
            <person name="Lundell T."/>
            <person name="Morin E."/>
            <person name="Murat C."/>
            <person name="Sun H."/>
            <person name="Tunlid A."/>
            <person name="Henrissat B."/>
            <person name="Grigoriev I.V."/>
            <person name="Hibbett D.S."/>
            <person name="Martin F."/>
            <person name="Nordberg H.P."/>
            <person name="Cantor M.N."/>
            <person name="Hua S.X."/>
        </authorList>
    </citation>
    <scope>NUCLEOTIDE SEQUENCE [LARGE SCALE GENOMIC DNA]</scope>
    <source>
        <strain evidence="1 2">Zn</strain>
    </source>
</reference>
<evidence type="ECO:0000313" key="2">
    <source>
        <dbReference type="Proteomes" id="UP000054321"/>
    </source>
</evidence>
<dbReference type="Proteomes" id="UP000054321">
    <property type="component" value="Unassembled WGS sequence"/>
</dbReference>
<gene>
    <name evidence="1" type="ORF">OIDMADRAFT_21540</name>
</gene>
<accession>A0A0C3GAF5</accession>
<proteinExistence type="predicted"/>
<organism evidence="1 2">
    <name type="scientific">Oidiodendron maius (strain Zn)</name>
    <dbReference type="NCBI Taxonomy" id="913774"/>
    <lineage>
        <taxon>Eukaryota</taxon>
        <taxon>Fungi</taxon>
        <taxon>Dikarya</taxon>
        <taxon>Ascomycota</taxon>
        <taxon>Pezizomycotina</taxon>
        <taxon>Leotiomycetes</taxon>
        <taxon>Leotiomycetes incertae sedis</taxon>
        <taxon>Myxotrichaceae</taxon>
        <taxon>Oidiodendron</taxon>
    </lineage>
</organism>
<dbReference type="HOGENOM" id="CLU_3069304_0_0_1"/>
<dbReference type="OrthoDB" id="5478879at2759"/>
<dbReference type="EMBL" id="KN832898">
    <property type="protein sequence ID" value="KIM93165.1"/>
    <property type="molecule type" value="Genomic_DNA"/>
</dbReference>
<name>A0A0C3GAF5_OIDMZ</name>
<keyword evidence="2" id="KW-1185">Reference proteome</keyword>
<dbReference type="AlphaFoldDB" id="A0A0C3GAF5"/>
<protein>
    <submittedName>
        <fullName evidence="1">Uncharacterized protein</fullName>
    </submittedName>
</protein>
<sequence length="53" mass="5651">MHNTTSTPAFVNMTAGQASELVDFGESVYTTCCALGCNKEVKRGEKCSCGMQN</sequence>
<dbReference type="InParanoid" id="A0A0C3GAF5"/>
<evidence type="ECO:0000313" key="1">
    <source>
        <dbReference type="EMBL" id="KIM93165.1"/>
    </source>
</evidence>
<reference evidence="2" key="2">
    <citation type="submission" date="2015-01" db="EMBL/GenBank/DDBJ databases">
        <title>Evolutionary Origins and Diversification of the Mycorrhizal Mutualists.</title>
        <authorList>
            <consortium name="DOE Joint Genome Institute"/>
            <consortium name="Mycorrhizal Genomics Consortium"/>
            <person name="Kohler A."/>
            <person name="Kuo A."/>
            <person name="Nagy L.G."/>
            <person name="Floudas D."/>
            <person name="Copeland A."/>
            <person name="Barry K.W."/>
            <person name="Cichocki N."/>
            <person name="Veneault-Fourrey C."/>
            <person name="LaButti K."/>
            <person name="Lindquist E.A."/>
            <person name="Lipzen A."/>
            <person name="Lundell T."/>
            <person name="Morin E."/>
            <person name="Murat C."/>
            <person name="Riley R."/>
            <person name="Ohm R."/>
            <person name="Sun H."/>
            <person name="Tunlid A."/>
            <person name="Henrissat B."/>
            <person name="Grigoriev I.V."/>
            <person name="Hibbett D.S."/>
            <person name="Martin F."/>
        </authorList>
    </citation>
    <scope>NUCLEOTIDE SEQUENCE [LARGE SCALE GENOMIC DNA]</scope>
    <source>
        <strain evidence="2">Zn</strain>
    </source>
</reference>